<sequence length="427" mass="47902">MDVATDLALPETRSEPENILSYDESVAYEHQVPTTTEEDPRSSLASRIGNTKIYLLSEASAAARSAKRKHEDDEDEIIFDRTKRTDEAADDNEIEMEETGYRANAILLQGSPISQLSTARLFAYAKHFDTAPLGLEWVNDQTCIFVFESNSLARTAFTLIQKSSLEDPDADDLVTAKPIPVALWPAEARINQTLGKGEGLKGALKMRWARSGDVKKKGAKKESEFYKRHGIDAGKELYNGRDLPPAKRVRRDDGERVVDQDSERRRLDDELDRFLQESDGDEPQAKEEVDEVPSSPPSKMRSDYIARDGRTLLDRFSDTSLFVSDQNPAERPGLKDRLTMPLPKRARGGRRTRRGDDNFNEEVSSSGSLWDRISSTDVDSDGGRRKGGLGRHNRDSRGARRGARGEDRPKMTQEELDAELDAFRQGP</sequence>
<dbReference type="InterPro" id="IPR025715">
    <property type="entry name" value="FoP_C"/>
</dbReference>
<feature type="compositionally biased region" description="Basic residues" evidence="2">
    <location>
        <begin position="344"/>
        <end position="353"/>
    </location>
</feature>
<evidence type="ECO:0000313" key="4">
    <source>
        <dbReference type="EMBL" id="KAJ3571187.1"/>
    </source>
</evidence>
<dbReference type="InterPro" id="IPR019416">
    <property type="entry name" value="NCBP3"/>
</dbReference>
<evidence type="ECO:0000256" key="1">
    <source>
        <dbReference type="ARBA" id="ARBA00022884"/>
    </source>
</evidence>
<feature type="compositionally biased region" description="Polar residues" evidence="2">
    <location>
        <begin position="361"/>
        <end position="377"/>
    </location>
</feature>
<dbReference type="Pfam" id="PF10309">
    <property type="entry name" value="NCBP3"/>
    <property type="match status" value="1"/>
</dbReference>
<keyword evidence="5" id="KW-1185">Reference proteome</keyword>
<evidence type="ECO:0000313" key="5">
    <source>
        <dbReference type="Proteomes" id="UP001213000"/>
    </source>
</evidence>
<accession>A0AAD5VYA9</accession>
<dbReference type="GO" id="GO:0003729">
    <property type="term" value="F:mRNA binding"/>
    <property type="evidence" value="ECO:0007669"/>
    <property type="project" value="InterPro"/>
</dbReference>
<proteinExistence type="predicted"/>
<evidence type="ECO:0000256" key="2">
    <source>
        <dbReference type="SAM" id="MobiDB-lite"/>
    </source>
</evidence>
<feature type="region of interest" description="Disordered" evidence="2">
    <location>
        <begin position="236"/>
        <end position="427"/>
    </location>
</feature>
<dbReference type="EMBL" id="JANIEX010000198">
    <property type="protein sequence ID" value="KAJ3571187.1"/>
    <property type="molecule type" value="Genomic_DNA"/>
</dbReference>
<comment type="caution">
    <text evidence="4">The sequence shown here is derived from an EMBL/GenBank/DDBJ whole genome shotgun (WGS) entry which is preliminary data.</text>
</comment>
<dbReference type="GO" id="GO:0000340">
    <property type="term" value="F:RNA 7-methylguanosine cap binding"/>
    <property type="evidence" value="ECO:0007669"/>
    <property type="project" value="InterPro"/>
</dbReference>
<feature type="domain" description="Chromatin target of PRMT1 protein C-terminal" evidence="3">
    <location>
        <begin position="380"/>
        <end position="424"/>
    </location>
</feature>
<protein>
    <recommendedName>
        <fullName evidence="3">Chromatin target of PRMT1 protein C-terminal domain-containing protein</fullName>
    </recommendedName>
</protein>
<reference evidence="4" key="1">
    <citation type="submission" date="2022-07" db="EMBL/GenBank/DDBJ databases">
        <title>Genome Sequence of Leucocoprinus birnbaumii.</title>
        <authorList>
            <person name="Buettner E."/>
        </authorList>
    </citation>
    <scope>NUCLEOTIDE SEQUENCE</scope>
    <source>
        <strain evidence="4">VT141</strain>
    </source>
</reference>
<feature type="compositionally biased region" description="Basic and acidic residues" evidence="2">
    <location>
        <begin position="392"/>
        <end position="413"/>
    </location>
</feature>
<name>A0AAD5VYA9_9AGAR</name>
<evidence type="ECO:0000259" key="3">
    <source>
        <dbReference type="Pfam" id="PF13865"/>
    </source>
</evidence>
<feature type="compositionally biased region" description="Basic and acidic residues" evidence="2">
    <location>
        <begin position="250"/>
        <end position="276"/>
    </location>
</feature>
<dbReference type="Pfam" id="PF13865">
    <property type="entry name" value="FoP_duplication"/>
    <property type="match status" value="1"/>
</dbReference>
<organism evidence="4 5">
    <name type="scientific">Leucocoprinus birnbaumii</name>
    <dbReference type="NCBI Taxonomy" id="56174"/>
    <lineage>
        <taxon>Eukaryota</taxon>
        <taxon>Fungi</taxon>
        <taxon>Dikarya</taxon>
        <taxon>Basidiomycota</taxon>
        <taxon>Agaricomycotina</taxon>
        <taxon>Agaricomycetes</taxon>
        <taxon>Agaricomycetidae</taxon>
        <taxon>Agaricales</taxon>
        <taxon>Agaricineae</taxon>
        <taxon>Agaricaceae</taxon>
        <taxon>Leucocoprinus</taxon>
    </lineage>
</organism>
<dbReference type="Proteomes" id="UP001213000">
    <property type="component" value="Unassembled WGS sequence"/>
</dbReference>
<gene>
    <name evidence="4" type="ORF">NP233_g3913</name>
</gene>
<feature type="compositionally biased region" description="Basic and acidic residues" evidence="2">
    <location>
        <begin position="300"/>
        <end position="317"/>
    </location>
</feature>
<keyword evidence="1" id="KW-0694">RNA-binding</keyword>
<dbReference type="AlphaFoldDB" id="A0AAD5VYA9"/>
<feature type="compositionally biased region" description="Polar residues" evidence="2">
    <location>
        <begin position="318"/>
        <end position="327"/>
    </location>
</feature>